<reference evidence="3 4" key="1">
    <citation type="submission" date="2017-06" db="EMBL/GenBank/DDBJ databases">
        <title>Comparative genomic analysis of Ambrosia Fusariam Clade fungi.</title>
        <authorList>
            <person name="Stajich J.E."/>
            <person name="Carrillo J."/>
            <person name="Kijimoto T."/>
            <person name="Eskalen A."/>
            <person name="O'Donnell K."/>
            <person name="Kasson M."/>
        </authorList>
    </citation>
    <scope>NUCLEOTIDE SEQUENCE [LARGE SCALE GENOMIC DNA]</scope>
    <source>
        <strain evidence="3 4">NRRL62584</strain>
    </source>
</reference>
<dbReference type="OrthoDB" id="5220781at2759"/>
<dbReference type="AlphaFoldDB" id="A0A428QET0"/>
<keyword evidence="2" id="KW-1133">Transmembrane helix</keyword>
<keyword evidence="2" id="KW-0812">Transmembrane</keyword>
<name>A0A428QET0_9HYPO</name>
<gene>
    <name evidence="3" type="ORF">CEP54_005018</name>
</gene>
<keyword evidence="4" id="KW-1185">Reference proteome</keyword>
<dbReference type="EMBL" id="NKCI01000037">
    <property type="protein sequence ID" value="RSL63728.1"/>
    <property type="molecule type" value="Genomic_DNA"/>
</dbReference>
<evidence type="ECO:0000313" key="3">
    <source>
        <dbReference type="EMBL" id="RSL63728.1"/>
    </source>
</evidence>
<feature type="region of interest" description="Disordered" evidence="1">
    <location>
        <begin position="191"/>
        <end position="218"/>
    </location>
</feature>
<organism evidence="3 4">
    <name type="scientific">Fusarium duplospermum</name>
    <dbReference type="NCBI Taxonomy" id="1325734"/>
    <lineage>
        <taxon>Eukaryota</taxon>
        <taxon>Fungi</taxon>
        <taxon>Dikarya</taxon>
        <taxon>Ascomycota</taxon>
        <taxon>Pezizomycotina</taxon>
        <taxon>Sordariomycetes</taxon>
        <taxon>Hypocreomycetidae</taxon>
        <taxon>Hypocreales</taxon>
        <taxon>Nectriaceae</taxon>
        <taxon>Fusarium</taxon>
        <taxon>Fusarium solani species complex</taxon>
    </lineage>
</organism>
<feature type="compositionally biased region" description="Polar residues" evidence="1">
    <location>
        <begin position="202"/>
        <end position="213"/>
    </location>
</feature>
<feature type="transmembrane region" description="Helical" evidence="2">
    <location>
        <begin position="226"/>
        <end position="248"/>
    </location>
</feature>
<comment type="caution">
    <text evidence="3">The sequence shown here is derived from an EMBL/GenBank/DDBJ whole genome shotgun (WGS) entry which is preliminary data.</text>
</comment>
<accession>A0A428QET0</accession>
<proteinExistence type="predicted"/>
<dbReference type="STRING" id="1325734.A0A428QET0"/>
<dbReference type="Proteomes" id="UP000288168">
    <property type="component" value="Unassembled WGS sequence"/>
</dbReference>
<evidence type="ECO:0000256" key="1">
    <source>
        <dbReference type="SAM" id="MobiDB-lite"/>
    </source>
</evidence>
<evidence type="ECO:0000256" key="2">
    <source>
        <dbReference type="SAM" id="Phobius"/>
    </source>
</evidence>
<evidence type="ECO:0000313" key="4">
    <source>
        <dbReference type="Proteomes" id="UP000288168"/>
    </source>
</evidence>
<keyword evidence="2" id="KW-0472">Membrane</keyword>
<protein>
    <submittedName>
        <fullName evidence="3">Uncharacterized protein</fullName>
    </submittedName>
</protein>
<sequence>MTTMVSHIRSFAPAFEEVKVAQITESRISNVVAMLPVSLQSGPIRFLRRSISLHTLRPGVVVPAAQSKPRPLSEGDAATLNAEPLETDILEQRGAPQYTEAEAAHPQRMSRVLYSETKDDEQVVRAASGIHWKFARQGTNLVNISIDGGRPAVTEEDVTFERKAFVDGVTYLLKALPQDLDDCELKRVQSALPQEVNPPNPNRGQLQTSSSRAGPSRKRSILHRGVQMTVVNLIFFLSFLMPYLLYLIRCAARLERKYKISEVVVGHGIDFVNSIGKQSASLTETIGQMNDGKVGQALLEAFVWTVDGVTQGISDGLGEGLSIVGSRSVQVVA</sequence>